<comment type="caution">
    <text evidence="1">The sequence shown here is derived from an EMBL/GenBank/DDBJ whole genome shotgun (WGS) entry which is preliminary data.</text>
</comment>
<protein>
    <submittedName>
        <fullName evidence="1">Uncharacterized protein</fullName>
    </submittedName>
</protein>
<evidence type="ECO:0000313" key="2">
    <source>
        <dbReference type="Proteomes" id="UP001209755"/>
    </source>
</evidence>
<sequence>MSDEAKEAGCLPCKDAKTRELFAWNDLMPPLPDYFHITGEVYVANPGVDPLLVPAEPQGINPTILILNLFLCQRPGGWPRVWVWKPVRYDKKIETGYTQVDIMCEGDRIATVDVQNVT</sequence>
<dbReference type="EMBL" id="JAOQNS010000017">
    <property type="protein sequence ID" value="MCW2309986.1"/>
    <property type="molecule type" value="Genomic_DNA"/>
</dbReference>
<dbReference type="Proteomes" id="UP001209755">
    <property type="component" value="Unassembled WGS sequence"/>
</dbReference>
<proteinExistence type="predicted"/>
<keyword evidence="2" id="KW-1185">Reference proteome</keyword>
<evidence type="ECO:0000313" key="1">
    <source>
        <dbReference type="EMBL" id="MCW2309986.1"/>
    </source>
</evidence>
<gene>
    <name evidence="1" type="ORF">M2319_004351</name>
</gene>
<name>A0ABT3HHU8_9HYPH</name>
<reference evidence="2" key="1">
    <citation type="submission" date="2023-07" db="EMBL/GenBank/DDBJ databases">
        <title>Genome sequencing of Purple Non-Sulfur Bacteria from various extreme environments.</title>
        <authorList>
            <person name="Mayer M."/>
        </authorList>
    </citation>
    <scope>NUCLEOTIDE SEQUENCE [LARGE SCALE GENOMIC DNA]</scope>
    <source>
        <strain evidence="2">DSM 17935</strain>
    </source>
</reference>
<organism evidence="1 2">
    <name type="scientific">Rhodobium gokarnense</name>
    <dbReference type="NCBI Taxonomy" id="364296"/>
    <lineage>
        <taxon>Bacteria</taxon>
        <taxon>Pseudomonadati</taxon>
        <taxon>Pseudomonadota</taxon>
        <taxon>Alphaproteobacteria</taxon>
        <taxon>Hyphomicrobiales</taxon>
        <taxon>Rhodobiaceae</taxon>
        <taxon>Rhodobium</taxon>
    </lineage>
</organism>
<accession>A0ABT3HHU8</accession>
<dbReference type="RefSeq" id="WP_264603561.1">
    <property type="nucleotide sequence ID" value="NZ_JAOQNS010000017.1"/>
</dbReference>